<dbReference type="Pfam" id="PF14701">
    <property type="entry name" value="hDGE_amylase"/>
    <property type="match status" value="1"/>
</dbReference>
<sequence length="443" mass="50683">MKIYNLFPRLAGRFEDWTPHLRRAAEMGFDWVFVNPIQRPGQSGSLYSIADHFALNEAFVTTPSPRRPEDQVRDMTATAQQLGLAAMIDLVINHCAKDSHLVREHPDWFVREGNEVASAFCVEADGNRVVWHDLAQFDHQHSPDRAGLFDYCLKMVEHLIDLGFRGFRCDAAYQIPGSIWRELITRIRARHPHVLFVAETLGCSPEQTRETAAAGFDAIFNSSKWWDYDGGWLLDQYDLTRQVAPSISFPESHDTERLFNESNGNINALKQRYLFSALFSSHLMMPIGYEFGFRRRLNVVTTRPEEWETTEVDLTSFIGMVNRIKDLHPVFCQEGPIERLQSPNPGLLMLRKSDEQGQDQAVLVLNKDIWNHQQLWVEDLAQLTGITQTLQDVSPEWPVTPLTRSFDFDLGPGMARVWVTPSRAGETRTRDAKRSITEPALVS</sequence>
<dbReference type="EMBL" id="NRSD01000002">
    <property type="protein sequence ID" value="MBK1643788.1"/>
    <property type="molecule type" value="Genomic_DNA"/>
</dbReference>
<dbReference type="GO" id="GO:0005975">
    <property type="term" value="P:carbohydrate metabolic process"/>
    <property type="evidence" value="ECO:0007669"/>
    <property type="project" value="InterPro"/>
</dbReference>
<organism evidence="3 4">
    <name type="scientific">Thiocapsa imhoffii</name>
    <dbReference type="NCBI Taxonomy" id="382777"/>
    <lineage>
        <taxon>Bacteria</taxon>
        <taxon>Pseudomonadati</taxon>
        <taxon>Pseudomonadota</taxon>
        <taxon>Gammaproteobacteria</taxon>
        <taxon>Chromatiales</taxon>
        <taxon>Chromatiaceae</taxon>
        <taxon>Thiocapsa</taxon>
    </lineage>
</organism>
<evidence type="ECO:0000313" key="3">
    <source>
        <dbReference type="EMBL" id="MBK1643788.1"/>
    </source>
</evidence>
<dbReference type="InterPro" id="IPR032792">
    <property type="entry name" value="AGL_glucanoTrfase"/>
</dbReference>
<dbReference type="AlphaFoldDB" id="A0A9X1B809"/>
<dbReference type="Proteomes" id="UP001138802">
    <property type="component" value="Unassembled WGS sequence"/>
</dbReference>
<dbReference type="PANTHER" id="PTHR47786">
    <property type="entry name" value="ALPHA-1,4-GLUCAN:MALTOSE-1-PHOSPHATE MALTOSYLTRANSFERASE"/>
    <property type="match status" value="1"/>
</dbReference>
<evidence type="ECO:0000313" key="4">
    <source>
        <dbReference type="Proteomes" id="UP001138802"/>
    </source>
</evidence>
<dbReference type="RefSeq" id="WP_200386578.1">
    <property type="nucleotide sequence ID" value="NZ_NRSD01000002.1"/>
</dbReference>
<dbReference type="Gene3D" id="3.20.20.80">
    <property type="entry name" value="Glycosidases"/>
    <property type="match status" value="1"/>
</dbReference>
<feature type="domain" description="Glycosyl hydrolase family 13 catalytic" evidence="2">
    <location>
        <begin position="5"/>
        <end position="324"/>
    </location>
</feature>
<feature type="compositionally biased region" description="Basic and acidic residues" evidence="1">
    <location>
        <begin position="425"/>
        <end position="436"/>
    </location>
</feature>
<dbReference type="PANTHER" id="PTHR47786:SF2">
    <property type="entry name" value="GLYCOSYL HYDROLASE FAMILY 13 CATALYTIC DOMAIN-CONTAINING PROTEIN"/>
    <property type="match status" value="1"/>
</dbReference>
<evidence type="ECO:0000256" key="1">
    <source>
        <dbReference type="SAM" id="MobiDB-lite"/>
    </source>
</evidence>
<reference evidence="3 4" key="1">
    <citation type="journal article" date="2020" name="Microorganisms">
        <title>Osmotic Adaptation and Compatible Solute Biosynthesis of Phototrophic Bacteria as Revealed from Genome Analyses.</title>
        <authorList>
            <person name="Imhoff J.F."/>
            <person name="Rahn T."/>
            <person name="Kunzel S."/>
            <person name="Keller A."/>
            <person name="Neulinger S.C."/>
        </authorList>
    </citation>
    <scope>NUCLEOTIDE SEQUENCE [LARGE SCALE GENOMIC DNA]</scope>
    <source>
        <strain evidence="3 4">DSM 21303</strain>
    </source>
</reference>
<dbReference type="SUPFAM" id="SSF51445">
    <property type="entry name" value="(Trans)glycosidases"/>
    <property type="match status" value="1"/>
</dbReference>
<comment type="caution">
    <text evidence="3">The sequence shown here is derived from an EMBL/GenBank/DDBJ whole genome shotgun (WGS) entry which is preliminary data.</text>
</comment>
<keyword evidence="4" id="KW-1185">Reference proteome</keyword>
<dbReference type="SMART" id="SM00642">
    <property type="entry name" value="Aamy"/>
    <property type="match status" value="1"/>
</dbReference>
<dbReference type="InterPro" id="IPR006047">
    <property type="entry name" value="GH13_cat_dom"/>
</dbReference>
<gene>
    <name evidence="3" type="ORF">CKO25_03760</name>
</gene>
<name>A0A9X1B809_9GAMM</name>
<proteinExistence type="predicted"/>
<dbReference type="InterPro" id="IPR017853">
    <property type="entry name" value="GH"/>
</dbReference>
<evidence type="ECO:0000259" key="2">
    <source>
        <dbReference type="SMART" id="SM00642"/>
    </source>
</evidence>
<accession>A0A9X1B809</accession>
<feature type="region of interest" description="Disordered" evidence="1">
    <location>
        <begin position="422"/>
        <end position="443"/>
    </location>
</feature>
<protein>
    <submittedName>
        <fullName evidence="3">Alpha-amylase</fullName>
    </submittedName>
</protein>